<reference evidence="7 8" key="1">
    <citation type="submission" date="2021-03" db="EMBL/GenBank/DDBJ databases">
        <authorList>
            <person name="Kanchanasin P."/>
            <person name="Saeng-In P."/>
            <person name="Phongsopitanun W."/>
            <person name="Yuki M."/>
            <person name="Kudo T."/>
            <person name="Ohkuma M."/>
            <person name="Tanasupawat S."/>
        </authorList>
    </citation>
    <scope>NUCLEOTIDE SEQUENCE [LARGE SCALE GENOMIC DNA]</scope>
    <source>
        <strain evidence="7 8">L46</strain>
    </source>
</reference>
<name>A0ABS3QSZ2_9ACTN</name>
<dbReference type="SUPFAM" id="SSF51306">
    <property type="entry name" value="LexA/Signal peptidase"/>
    <property type="match status" value="1"/>
</dbReference>
<dbReference type="Gene3D" id="2.10.109.10">
    <property type="entry name" value="Umud Fragment, subunit A"/>
    <property type="match status" value="1"/>
</dbReference>
<organism evidence="7 8">
    <name type="scientific">Actinomadura nitritigenes</name>
    <dbReference type="NCBI Taxonomy" id="134602"/>
    <lineage>
        <taxon>Bacteria</taxon>
        <taxon>Bacillati</taxon>
        <taxon>Actinomycetota</taxon>
        <taxon>Actinomycetes</taxon>
        <taxon>Streptosporangiales</taxon>
        <taxon>Thermomonosporaceae</taxon>
        <taxon>Actinomadura</taxon>
    </lineage>
</organism>
<protein>
    <submittedName>
        <fullName evidence="7">S26 family signal peptidase</fullName>
    </submittedName>
</protein>
<evidence type="ECO:0000313" key="8">
    <source>
        <dbReference type="Proteomes" id="UP000666915"/>
    </source>
</evidence>
<dbReference type="InterPro" id="IPR000223">
    <property type="entry name" value="Pept_S26A_signal_pept_1"/>
</dbReference>
<dbReference type="RefSeq" id="WP_208264886.1">
    <property type="nucleotide sequence ID" value="NZ_BAAAGM010000032.1"/>
</dbReference>
<keyword evidence="3" id="KW-0645">Protease</keyword>
<feature type="domain" description="Peptidase S26" evidence="6">
    <location>
        <begin position="18"/>
        <end position="101"/>
    </location>
</feature>
<dbReference type="PROSITE" id="PS00501">
    <property type="entry name" value="SPASE_I_1"/>
    <property type="match status" value="1"/>
</dbReference>
<comment type="caution">
    <text evidence="7">The sequence shown here is derived from an EMBL/GenBank/DDBJ whole genome shotgun (WGS) entry which is preliminary data.</text>
</comment>
<evidence type="ECO:0000259" key="6">
    <source>
        <dbReference type="Pfam" id="PF10502"/>
    </source>
</evidence>
<keyword evidence="4" id="KW-0378">Hydrolase</keyword>
<comment type="similarity">
    <text evidence="2">Belongs to the peptidase S26 family.</text>
</comment>
<dbReference type="CDD" id="cd06530">
    <property type="entry name" value="S26_SPase_I"/>
    <property type="match status" value="1"/>
</dbReference>
<feature type="domain" description="Peptidase S26" evidence="6">
    <location>
        <begin position="114"/>
        <end position="151"/>
    </location>
</feature>
<evidence type="ECO:0000256" key="3">
    <source>
        <dbReference type="ARBA" id="ARBA00022670"/>
    </source>
</evidence>
<keyword evidence="5" id="KW-0472">Membrane</keyword>
<sequence>MSTLGWPTAAVLGVLGVAAAVGALVLLLRRRFTVVEVYGTSMVPTLAPGDRLLVRRTGLARVDTDRLVVLEGPYWREFGPGAPADLRWIVKRAAAVPGEPVPAPVRKALPSGAGAAVPEGRLAVLGDNPAQSVDSRHFGLLPADALLGVVVRRLR</sequence>
<gene>
    <name evidence="7" type="ORF">J4557_03600</name>
</gene>
<proteinExistence type="inferred from homology"/>
<keyword evidence="8" id="KW-1185">Reference proteome</keyword>
<dbReference type="EMBL" id="JAGEOK010000002">
    <property type="protein sequence ID" value="MBO2436598.1"/>
    <property type="molecule type" value="Genomic_DNA"/>
</dbReference>
<evidence type="ECO:0000256" key="5">
    <source>
        <dbReference type="SAM" id="Phobius"/>
    </source>
</evidence>
<keyword evidence="5" id="KW-1133">Transmembrane helix</keyword>
<dbReference type="PANTHER" id="PTHR43390">
    <property type="entry name" value="SIGNAL PEPTIDASE I"/>
    <property type="match status" value="1"/>
</dbReference>
<accession>A0ABS3QSZ2</accession>
<evidence type="ECO:0000256" key="4">
    <source>
        <dbReference type="ARBA" id="ARBA00022801"/>
    </source>
</evidence>
<evidence type="ECO:0000256" key="2">
    <source>
        <dbReference type="ARBA" id="ARBA00009370"/>
    </source>
</evidence>
<comment type="subcellular location">
    <subcellularLocation>
        <location evidence="1">Cell membrane</location>
        <topology evidence="1">Single-pass type II membrane protein</topology>
    </subcellularLocation>
</comment>
<dbReference type="Pfam" id="PF10502">
    <property type="entry name" value="Peptidase_S26"/>
    <property type="match status" value="2"/>
</dbReference>
<dbReference type="InterPro" id="IPR036286">
    <property type="entry name" value="LexA/Signal_pep-like_sf"/>
</dbReference>
<dbReference type="PRINTS" id="PR00727">
    <property type="entry name" value="LEADERPTASE"/>
</dbReference>
<evidence type="ECO:0000256" key="1">
    <source>
        <dbReference type="ARBA" id="ARBA00004401"/>
    </source>
</evidence>
<dbReference type="PANTHER" id="PTHR43390:SF1">
    <property type="entry name" value="CHLOROPLAST PROCESSING PEPTIDASE"/>
    <property type="match status" value="1"/>
</dbReference>
<dbReference type="InterPro" id="IPR019756">
    <property type="entry name" value="Pept_S26A_signal_pept_1_Ser-AS"/>
</dbReference>
<dbReference type="InterPro" id="IPR019533">
    <property type="entry name" value="Peptidase_S26"/>
</dbReference>
<dbReference type="Proteomes" id="UP000666915">
    <property type="component" value="Unassembled WGS sequence"/>
</dbReference>
<feature type="transmembrane region" description="Helical" evidence="5">
    <location>
        <begin position="6"/>
        <end position="28"/>
    </location>
</feature>
<evidence type="ECO:0000313" key="7">
    <source>
        <dbReference type="EMBL" id="MBO2436598.1"/>
    </source>
</evidence>
<keyword evidence="5" id="KW-0812">Transmembrane</keyword>